<evidence type="ECO:0000313" key="1">
    <source>
        <dbReference type="EMBL" id="KOG00908.1"/>
    </source>
</evidence>
<organism evidence="1">
    <name type="scientific">Octopus bimaculoides</name>
    <name type="common">California two-spotted octopus</name>
    <dbReference type="NCBI Taxonomy" id="37653"/>
    <lineage>
        <taxon>Eukaryota</taxon>
        <taxon>Metazoa</taxon>
        <taxon>Spiralia</taxon>
        <taxon>Lophotrochozoa</taxon>
        <taxon>Mollusca</taxon>
        <taxon>Cephalopoda</taxon>
        <taxon>Coleoidea</taxon>
        <taxon>Octopodiformes</taxon>
        <taxon>Octopoda</taxon>
        <taxon>Incirrata</taxon>
        <taxon>Octopodidae</taxon>
        <taxon>Octopus</taxon>
    </lineage>
</organism>
<gene>
    <name evidence="1" type="ORF">OCBIM_22025744mg</name>
</gene>
<dbReference type="EMBL" id="KQ415694">
    <property type="protein sequence ID" value="KOG00908.1"/>
    <property type="molecule type" value="Genomic_DNA"/>
</dbReference>
<sequence>MKEKLLDHFGERIIRTEINVFQNIVTFRGTASVILNDFYKQLKDRGPEAEKLRLIETMANLIRSNVKSVVQLKDTYSTSLSMRGFSEATNYIPESLRLLLNTVFVGKEKRLRATRPRVLTAPFQVGLGVQMLSHFVSRFLIDTLNSPGFCSSYSEVQKMTKLEEIHPSVYQQFTQELHVVRSDRSWAGLAPDLVIEQVLMRILKTSGGFTRGRGMTETQRLLEVQVCRYILFVHAFLGCDTTSRVFRIGKEAGFKLIQDSEAFRKLAEKLSDGTFKPVISDRAPAPQSLLTLVRFACKSCCRTLRCSCRRHGLPCSPACSGCRDMKITVKSD</sequence>
<accession>A0A0L8IHH8</accession>
<reference evidence="1" key="1">
    <citation type="submission" date="2015-07" db="EMBL/GenBank/DDBJ databases">
        <title>MeaNS - Measles Nucleotide Surveillance Program.</title>
        <authorList>
            <person name="Tran T."/>
            <person name="Druce J."/>
        </authorList>
    </citation>
    <scope>NUCLEOTIDE SEQUENCE</scope>
    <source>
        <strain evidence="1">UCB-OBI-ISO-001</strain>
        <tissue evidence="1">Gonad</tissue>
    </source>
</reference>
<name>A0A0L8IHH8_OCTBM</name>
<evidence type="ECO:0008006" key="2">
    <source>
        <dbReference type="Google" id="ProtNLM"/>
    </source>
</evidence>
<dbReference type="AlphaFoldDB" id="A0A0L8IHH8"/>
<protein>
    <recommendedName>
        <fullName evidence="2">Tesmin/TSO1-like CXC domain-containing protein</fullName>
    </recommendedName>
</protein>
<proteinExistence type="predicted"/>